<dbReference type="PANTHER" id="PTHR23502">
    <property type="entry name" value="MAJOR FACILITATOR SUPERFAMILY"/>
    <property type="match status" value="1"/>
</dbReference>
<comment type="subcellular location">
    <subcellularLocation>
        <location evidence="1">Membrane</location>
        <topology evidence="1">Multi-pass membrane protein</topology>
    </subcellularLocation>
</comment>
<feature type="transmembrane region" description="Helical" evidence="6">
    <location>
        <begin position="216"/>
        <end position="237"/>
    </location>
</feature>
<feature type="transmembrane region" description="Helical" evidence="6">
    <location>
        <begin position="415"/>
        <end position="434"/>
    </location>
</feature>
<dbReference type="GO" id="GO:0022857">
    <property type="term" value="F:transmembrane transporter activity"/>
    <property type="evidence" value="ECO:0007669"/>
    <property type="project" value="InterPro"/>
</dbReference>
<feature type="transmembrane region" description="Helical" evidence="6">
    <location>
        <begin position="338"/>
        <end position="358"/>
    </location>
</feature>
<feature type="transmembrane region" description="Helical" evidence="6">
    <location>
        <begin position="495"/>
        <end position="514"/>
    </location>
</feature>
<dbReference type="KEGG" id="ctp:CTRG_02603"/>
<evidence type="ECO:0000256" key="6">
    <source>
        <dbReference type="SAM" id="Phobius"/>
    </source>
</evidence>
<feature type="compositionally biased region" description="Acidic residues" evidence="5">
    <location>
        <begin position="33"/>
        <end position="42"/>
    </location>
</feature>
<reference evidence="8 9" key="1">
    <citation type="journal article" date="2009" name="Nature">
        <title>Evolution of pathogenicity and sexual reproduction in eight Candida genomes.</title>
        <authorList>
            <person name="Butler G."/>
            <person name="Rasmussen M.D."/>
            <person name="Lin M.F."/>
            <person name="Santos M.A."/>
            <person name="Sakthikumar S."/>
            <person name="Munro C.A."/>
            <person name="Rheinbay E."/>
            <person name="Grabherr M."/>
            <person name="Forche A."/>
            <person name="Reedy J.L."/>
            <person name="Agrafioti I."/>
            <person name="Arnaud M.B."/>
            <person name="Bates S."/>
            <person name="Brown A.J."/>
            <person name="Brunke S."/>
            <person name="Costanzo M.C."/>
            <person name="Fitzpatrick D.A."/>
            <person name="de Groot P.W."/>
            <person name="Harris D."/>
            <person name="Hoyer L.L."/>
            <person name="Hube B."/>
            <person name="Klis F.M."/>
            <person name="Kodira C."/>
            <person name="Lennard N."/>
            <person name="Logue M.E."/>
            <person name="Martin R."/>
            <person name="Neiman A.M."/>
            <person name="Nikolaou E."/>
            <person name="Quail M.A."/>
            <person name="Quinn J."/>
            <person name="Santos M.C."/>
            <person name="Schmitzberger F.F."/>
            <person name="Sherlock G."/>
            <person name="Shah P."/>
            <person name="Silverstein K.A."/>
            <person name="Skrzypek M.S."/>
            <person name="Soll D."/>
            <person name="Staggs R."/>
            <person name="Stansfield I."/>
            <person name="Stumpf M.P."/>
            <person name="Sudbery P.E."/>
            <person name="Srikantha T."/>
            <person name="Zeng Q."/>
            <person name="Berman J."/>
            <person name="Berriman M."/>
            <person name="Heitman J."/>
            <person name="Gow N.A."/>
            <person name="Lorenz M.C."/>
            <person name="Birren B.W."/>
            <person name="Kellis M."/>
            <person name="Cuomo C.A."/>
        </authorList>
    </citation>
    <scope>NUCLEOTIDE SEQUENCE [LARGE SCALE GENOMIC DNA]</scope>
    <source>
        <strain evidence="9">ATCC MYA-3404 / T1</strain>
    </source>
</reference>
<dbReference type="HOGENOM" id="CLU_008455_1_3_1"/>
<dbReference type="EMBL" id="GG692397">
    <property type="protein sequence ID" value="EER33785.1"/>
    <property type="molecule type" value="Genomic_DNA"/>
</dbReference>
<protein>
    <recommendedName>
        <fullName evidence="7">Major facilitator superfamily (MFS) profile domain-containing protein</fullName>
    </recommendedName>
</protein>
<dbReference type="Gene3D" id="1.20.1250.20">
    <property type="entry name" value="MFS general substrate transporter like domains"/>
    <property type="match status" value="1"/>
</dbReference>
<dbReference type="CDD" id="cd17323">
    <property type="entry name" value="MFS_Tpo1_MDR_like"/>
    <property type="match status" value="1"/>
</dbReference>
<dbReference type="SUPFAM" id="SSF103473">
    <property type="entry name" value="MFS general substrate transporter"/>
    <property type="match status" value="1"/>
</dbReference>
<dbReference type="GeneID" id="8297326"/>
<feature type="transmembrane region" description="Helical" evidence="6">
    <location>
        <begin position="552"/>
        <end position="576"/>
    </location>
</feature>
<dbReference type="PANTHER" id="PTHR23502:SF60">
    <property type="entry name" value="MAJOR FACILITATOR SUPERFAMILY (MFS) PROFILE DOMAIN-CONTAINING PROTEIN-RELATED"/>
    <property type="match status" value="1"/>
</dbReference>
<evidence type="ECO:0000313" key="9">
    <source>
        <dbReference type="Proteomes" id="UP000002037"/>
    </source>
</evidence>
<accession>C5M881</accession>
<evidence type="ECO:0000313" key="8">
    <source>
        <dbReference type="EMBL" id="EER33785.1"/>
    </source>
</evidence>
<dbReference type="VEuPathDB" id="FungiDB:CTRG_02603"/>
<dbReference type="InterPro" id="IPR020846">
    <property type="entry name" value="MFS_dom"/>
</dbReference>
<keyword evidence="2 6" id="KW-0812">Transmembrane</keyword>
<feature type="transmembrane region" description="Helical" evidence="6">
    <location>
        <begin position="179"/>
        <end position="196"/>
    </location>
</feature>
<feature type="transmembrane region" description="Helical" evidence="6">
    <location>
        <begin position="520"/>
        <end position="540"/>
    </location>
</feature>
<dbReference type="RefSeq" id="XP_002548306.1">
    <property type="nucleotide sequence ID" value="XM_002548260.1"/>
</dbReference>
<dbReference type="eggNOG" id="KOG0255">
    <property type="taxonomic scope" value="Eukaryota"/>
</dbReference>
<feature type="domain" description="Major facilitator superfamily (MFS) profile" evidence="7">
    <location>
        <begin position="181"/>
        <end position="616"/>
    </location>
</feature>
<name>C5M881_CANTT</name>
<feature type="transmembrane region" description="Helical" evidence="6">
    <location>
        <begin position="249"/>
        <end position="269"/>
    </location>
</feature>
<evidence type="ECO:0000256" key="4">
    <source>
        <dbReference type="ARBA" id="ARBA00023136"/>
    </source>
</evidence>
<proteinExistence type="predicted"/>
<evidence type="ECO:0000256" key="3">
    <source>
        <dbReference type="ARBA" id="ARBA00022989"/>
    </source>
</evidence>
<evidence type="ECO:0000256" key="1">
    <source>
        <dbReference type="ARBA" id="ARBA00004141"/>
    </source>
</evidence>
<dbReference type="Proteomes" id="UP000002037">
    <property type="component" value="Unassembled WGS sequence"/>
</dbReference>
<feature type="compositionally biased region" description="Low complexity" evidence="5">
    <location>
        <begin position="58"/>
        <end position="67"/>
    </location>
</feature>
<evidence type="ECO:0000259" key="7">
    <source>
        <dbReference type="PROSITE" id="PS50850"/>
    </source>
</evidence>
<gene>
    <name evidence="8" type="ORF">CTRG_02603</name>
</gene>
<dbReference type="Pfam" id="PF07690">
    <property type="entry name" value="MFS_1"/>
    <property type="match status" value="1"/>
</dbReference>
<feature type="region of interest" description="Disordered" evidence="5">
    <location>
        <begin position="1"/>
        <end position="69"/>
    </location>
</feature>
<keyword evidence="3 6" id="KW-1133">Transmembrane helix</keyword>
<feature type="transmembrane region" description="Helical" evidence="6">
    <location>
        <begin position="308"/>
        <end position="326"/>
    </location>
</feature>
<keyword evidence="9" id="KW-1185">Reference proteome</keyword>
<feature type="compositionally biased region" description="Low complexity" evidence="5">
    <location>
        <begin position="17"/>
        <end position="32"/>
    </location>
</feature>
<sequence>MCESEKNSIELNQQDLSTTTSSTLSSHITTTDNDNDDDDDVLEFTVSNYEKQQEKTGSQSRRSSVSKKSLEVIRKHITGESNYKSTENHDYSIHHIYGDLPQEEIQIQRTQTRNTILSKLESRIENECDNLDLSTTIQDIDVPITQHGEEFNKIDPELITWNGSNDPEDPRNWPFKTKMILLGFVSLYAFVAPMSSSMLSPAMTFIAEDFHITSPILKSMVVSIQILAWAFGPLIIAPLSEHDYIGRKLILDISCWMSFFFNLGCAFSQTTAQMMVCRFIGGLFGCVPMNVCAGVISDMFDAKSRNAALASYSLVPLLGPVIAPLISGFIVDHKQWRWTFYVLSIFNGFVAVSATIFFKETYSPTLLKRKANKLRKETGNNNLHTIYEIADGESKLGKIWLCMVRPVKLLFTHPMIVGLGSFMAFTYGFMYLMIVTFPEIFGEQYGYSKSTTGLMYIPMGVGFILGVLFWTYLVGKVYRHLTAKNNGVAKPEFRLPCLIASSIFIPVGLIWFGWSAERKLHWIMPGIGSAIFAMGLVCVFQTIQNYLIDMNVRYAASSVAAAALFRSLFGFTFPLFANKMYHALGYGWANTMCAFIGILLGVPFPIFCYLYGEKIRQWADRRIESKQIRRDQKNLEKLKRKNATDIV</sequence>
<keyword evidence="4 6" id="KW-0472">Membrane</keyword>
<dbReference type="InterPro" id="IPR011701">
    <property type="entry name" value="MFS"/>
</dbReference>
<feature type="transmembrane region" description="Helical" evidence="6">
    <location>
        <begin position="454"/>
        <end position="474"/>
    </location>
</feature>
<dbReference type="PROSITE" id="PS50850">
    <property type="entry name" value="MFS"/>
    <property type="match status" value="1"/>
</dbReference>
<dbReference type="FunFam" id="1.20.1250.20:FF:000011">
    <property type="entry name" value="MFS multidrug transporter, putative"/>
    <property type="match status" value="1"/>
</dbReference>
<organism evidence="8 9">
    <name type="scientific">Candida tropicalis (strain ATCC MYA-3404 / T1)</name>
    <name type="common">Yeast</name>
    <dbReference type="NCBI Taxonomy" id="294747"/>
    <lineage>
        <taxon>Eukaryota</taxon>
        <taxon>Fungi</taxon>
        <taxon>Dikarya</taxon>
        <taxon>Ascomycota</taxon>
        <taxon>Saccharomycotina</taxon>
        <taxon>Pichiomycetes</taxon>
        <taxon>Debaryomycetaceae</taxon>
        <taxon>Candida/Lodderomyces clade</taxon>
        <taxon>Candida</taxon>
    </lineage>
</organism>
<evidence type="ECO:0000256" key="5">
    <source>
        <dbReference type="SAM" id="MobiDB-lite"/>
    </source>
</evidence>
<dbReference type="InterPro" id="IPR036259">
    <property type="entry name" value="MFS_trans_sf"/>
</dbReference>
<feature type="transmembrane region" description="Helical" evidence="6">
    <location>
        <begin position="588"/>
        <end position="612"/>
    </location>
</feature>
<dbReference type="OrthoDB" id="3936150at2759"/>
<feature type="transmembrane region" description="Helical" evidence="6">
    <location>
        <begin position="275"/>
        <end position="296"/>
    </location>
</feature>
<evidence type="ECO:0000256" key="2">
    <source>
        <dbReference type="ARBA" id="ARBA00022692"/>
    </source>
</evidence>
<dbReference type="AlphaFoldDB" id="C5M881"/>
<dbReference type="GO" id="GO:0016020">
    <property type="term" value="C:membrane"/>
    <property type="evidence" value="ECO:0007669"/>
    <property type="project" value="UniProtKB-SubCell"/>
</dbReference>